<accession>A0A5J4W0W0</accession>
<evidence type="ECO:0000256" key="7">
    <source>
        <dbReference type="SAM" id="Coils"/>
    </source>
</evidence>
<gene>
    <name evidence="8" type="ORF">EZS28_016007</name>
</gene>
<dbReference type="GO" id="GO:0005524">
    <property type="term" value="F:ATP binding"/>
    <property type="evidence" value="ECO:0007669"/>
    <property type="project" value="UniProtKB-KW"/>
</dbReference>
<dbReference type="EMBL" id="SNRW01003971">
    <property type="protein sequence ID" value="KAA6388468.1"/>
    <property type="molecule type" value="Genomic_DNA"/>
</dbReference>
<dbReference type="EC" id="2.7.4.2" evidence="2"/>
<evidence type="ECO:0000313" key="8">
    <source>
        <dbReference type="EMBL" id="KAA6388468.1"/>
    </source>
</evidence>
<evidence type="ECO:0000256" key="1">
    <source>
        <dbReference type="ARBA" id="ARBA00005017"/>
    </source>
</evidence>
<comment type="pathway">
    <text evidence="1">Isoprenoid biosynthesis; isopentenyl diphosphate biosynthesis via mevalonate pathway; isopentenyl diphosphate from (R)-mevalonate: step 2/3.</text>
</comment>
<dbReference type="AlphaFoldDB" id="A0A5J4W0W0"/>
<dbReference type="GO" id="GO:0019287">
    <property type="term" value="P:isopentenyl diphosphate biosynthetic process, mevalonate pathway"/>
    <property type="evidence" value="ECO:0007669"/>
    <property type="project" value="TreeGrafter"/>
</dbReference>
<evidence type="ECO:0000313" key="9">
    <source>
        <dbReference type="Proteomes" id="UP000324800"/>
    </source>
</evidence>
<keyword evidence="5 8" id="KW-0418">Kinase</keyword>
<dbReference type="InterPro" id="IPR014721">
    <property type="entry name" value="Ribsml_uS5_D2-typ_fold_subgr"/>
</dbReference>
<organism evidence="8 9">
    <name type="scientific">Streblomastix strix</name>
    <dbReference type="NCBI Taxonomy" id="222440"/>
    <lineage>
        <taxon>Eukaryota</taxon>
        <taxon>Metamonada</taxon>
        <taxon>Preaxostyla</taxon>
        <taxon>Oxymonadida</taxon>
        <taxon>Streblomastigidae</taxon>
        <taxon>Streblomastix</taxon>
    </lineage>
</organism>
<proteinExistence type="predicted"/>
<evidence type="ECO:0000256" key="2">
    <source>
        <dbReference type="ARBA" id="ARBA00012958"/>
    </source>
</evidence>
<dbReference type="InterPro" id="IPR020568">
    <property type="entry name" value="Ribosomal_Su5_D2-typ_SF"/>
</dbReference>
<dbReference type="GO" id="GO:0004631">
    <property type="term" value="F:phosphomevalonate kinase activity"/>
    <property type="evidence" value="ECO:0007669"/>
    <property type="project" value="UniProtKB-EC"/>
</dbReference>
<dbReference type="InterPro" id="IPR035102">
    <property type="entry name" value="Phosphomevalonate_kinase"/>
</dbReference>
<name>A0A5J4W0W0_9EUKA</name>
<evidence type="ECO:0000256" key="5">
    <source>
        <dbReference type="ARBA" id="ARBA00022777"/>
    </source>
</evidence>
<dbReference type="Proteomes" id="UP000324800">
    <property type="component" value="Unassembled WGS sequence"/>
</dbReference>
<evidence type="ECO:0000256" key="4">
    <source>
        <dbReference type="ARBA" id="ARBA00022741"/>
    </source>
</evidence>
<keyword evidence="3" id="KW-0808">Transferase</keyword>
<sequence>MQAQPRRITVSVPGKVLVCGGYLITDGLSSGIVVATENNRQEYLLQRNPSHCSSVGKTGLGSSACLVTSLTATLVSYFDKTIPVSNTDQYASFINKTFRISHYVHSLLQGRYGSGFDVSCCCYGTQIFKQGERKPIKSESNIQEKEINQRIEWEDIPLPDLHIFDHTLHDGSIQLLSPFPSALWICICEIGDGSSTVSLASQLNEWKKKAKEGEKTSEQQSYDIFNQLREVNQQLIEDIVKLKQKENEITQNYKKDVKCASFQEELNTWRFSNEESDIQQSPYKQNQTTHQLISRVSQSFRRYKHSLLRITEESKVQIVPPFAEQLAESAEQVPGVLACGVPGAGGEDALFIIAISQAVIVHVFEALEVVAERSHRLIVLQRPFQIPCGYEDDEEMQQSGLRFE</sequence>
<keyword evidence="4" id="KW-0547">Nucleotide-binding</keyword>
<reference evidence="8 9" key="1">
    <citation type="submission" date="2019-03" db="EMBL/GenBank/DDBJ databases">
        <title>Single cell metagenomics reveals metabolic interactions within the superorganism composed of flagellate Streblomastix strix and complex community of Bacteroidetes bacteria on its surface.</title>
        <authorList>
            <person name="Treitli S.C."/>
            <person name="Kolisko M."/>
            <person name="Husnik F."/>
            <person name="Keeling P."/>
            <person name="Hampl V."/>
        </authorList>
    </citation>
    <scope>NUCLEOTIDE SEQUENCE [LARGE SCALE GENOMIC DNA]</scope>
    <source>
        <strain evidence="8">ST1C</strain>
    </source>
</reference>
<dbReference type="PANTHER" id="PTHR31814">
    <property type="match status" value="1"/>
</dbReference>
<dbReference type="Gene3D" id="3.30.230.10">
    <property type="match status" value="1"/>
</dbReference>
<feature type="coiled-coil region" evidence="7">
    <location>
        <begin position="225"/>
        <end position="252"/>
    </location>
</feature>
<keyword evidence="6" id="KW-0067">ATP-binding</keyword>
<dbReference type="PANTHER" id="PTHR31814:SF2">
    <property type="entry name" value="PHOSPHOMEVALONATE KINASE"/>
    <property type="match status" value="1"/>
</dbReference>
<dbReference type="SUPFAM" id="SSF54211">
    <property type="entry name" value="Ribosomal protein S5 domain 2-like"/>
    <property type="match status" value="1"/>
</dbReference>
<dbReference type="OrthoDB" id="10262935at2759"/>
<protein>
    <recommendedName>
        <fullName evidence="2">phosphomevalonate kinase</fullName>
        <ecNumber evidence="2">2.7.4.2</ecNumber>
    </recommendedName>
</protein>
<dbReference type="GO" id="GO:0010142">
    <property type="term" value="P:farnesyl diphosphate biosynthetic process, mevalonate pathway"/>
    <property type="evidence" value="ECO:0007669"/>
    <property type="project" value="TreeGrafter"/>
</dbReference>
<evidence type="ECO:0000256" key="6">
    <source>
        <dbReference type="ARBA" id="ARBA00022840"/>
    </source>
</evidence>
<keyword evidence="7" id="KW-0175">Coiled coil</keyword>
<evidence type="ECO:0000256" key="3">
    <source>
        <dbReference type="ARBA" id="ARBA00022679"/>
    </source>
</evidence>
<comment type="caution">
    <text evidence="8">The sequence shown here is derived from an EMBL/GenBank/DDBJ whole genome shotgun (WGS) entry which is preliminary data.</text>
</comment>